<accession>G2KMC7</accession>
<proteinExistence type="predicted"/>
<evidence type="ECO:0000313" key="2">
    <source>
        <dbReference type="EMBL" id="AEP10221.1"/>
    </source>
</evidence>
<keyword evidence="3" id="KW-1185">Reference proteome</keyword>
<dbReference type="KEGG" id="mai:MICA_1912"/>
<dbReference type="Proteomes" id="UP000009286">
    <property type="component" value="Chromosome"/>
</dbReference>
<evidence type="ECO:0000313" key="3">
    <source>
        <dbReference type="Proteomes" id="UP000009286"/>
    </source>
</evidence>
<dbReference type="EMBL" id="CP002382">
    <property type="protein sequence ID" value="AEP10221.1"/>
    <property type="molecule type" value="Genomic_DNA"/>
</dbReference>
<dbReference type="HOGENOM" id="CLU_3330099_0_0_5"/>
<feature type="compositionally biased region" description="Basic and acidic residues" evidence="1">
    <location>
        <begin position="8"/>
        <end position="19"/>
    </location>
</feature>
<name>G2KMC7_MICAA</name>
<reference evidence="2 3" key="1">
    <citation type="journal article" date="2011" name="BMC Genomics">
        <title>Genomic insights into an obligate epibiotic bacterial predator: Micavibrio aeruginosavorus ARL-13.</title>
        <authorList>
            <person name="Wang Z."/>
            <person name="Kadouri D."/>
            <person name="Wu M."/>
        </authorList>
    </citation>
    <scope>NUCLEOTIDE SEQUENCE [LARGE SCALE GENOMIC DNA]</scope>
    <source>
        <strain evidence="2 3">ARL-13</strain>
    </source>
</reference>
<feature type="region of interest" description="Disordered" evidence="1">
    <location>
        <begin position="1"/>
        <end position="38"/>
    </location>
</feature>
<dbReference type="AlphaFoldDB" id="G2KMC7"/>
<gene>
    <name evidence="2" type="ordered locus">MICA_1912</name>
</gene>
<sequence length="38" mass="4457">MRPIALDPRFRGDDKEKKKAAPFSGRLFTNEIKKPERL</sequence>
<organism evidence="2 3">
    <name type="scientific">Micavibrio aeruginosavorus (strain ARL-13)</name>
    <dbReference type="NCBI Taxonomy" id="856793"/>
    <lineage>
        <taxon>Bacteria</taxon>
        <taxon>Pseudomonadati</taxon>
        <taxon>Bdellovibrionota</taxon>
        <taxon>Bdellovibrionia</taxon>
        <taxon>Bdellovibrionales</taxon>
        <taxon>Pseudobdellovibrionaceae</taxon>
        <taxon>Micavibrio</taxon>
    </lineage>
</organism>
<evidence type="ECO:0000256" key="1">
    <source>
        <dbReference type="SAM" id="MobiDB-lite"/>
    </source>
</evidence>
<protein>
    <submittedName>
        <fullName evidence="2">Uncharacterized protein</fullName>
    </submittedName>
</protein>